<dbReference type="InParanoid" id="G3AMQ3"/>
<keyword evidence="6" id="KW-0539">Nucleus</keyword>
<evidence type="ECO:0000256" key="3">
    <source>
        <dbReference type="ARBA" id="ARBA00022737"/>
    </source>
</evidence>
<protein>
    <recommendedName>
        <fullName evidence="8">C2H2-type domain-containing protein</fullName>
    </recommendedName>
</protein>
<evidence type="ECO:0000256" key="5">
    <source>
        <dbReference type="ARBA" id="ARBA00022833"/>
    </source>
</evidence>
<dbReference type="EMBL" id="GL996501">
    <property type="protein sequence ID" value="EGW33497.1"/>
    <property type="molecule type" value="Genomic_DNA"/>
</dbReference>
<keyword evidence="10" id="KW-1185">Reference proteome</keyword>
<dbReference type="Proteomes" id="UP000000709">
    <property type="component" value="Unassembled WGS sequence"/>
</dbReference>
<gene>
    <name evidence="9" type="ORF">SPAPADRAFT_151691</name>
</gene>
<keyword evidence="4 7" id="KW-0863">Zinc-finger</keyword>
<dbReference type="KEGG" id="spaa:SPAPADRAFT_151691"/>
<accession>G3AMQ3</accession>
<evidence type="ECO:0000256" key="1">
    <source>
        <dbReference type="ARBA" id="ARBA00004123"/>
    </source>
</evidence>
<dbReference type="AlphaFoldDB" id="G3AMQ3"/>
<comment type="subcellular location">
    <subcellularLocation>
        <location evidence="1">Nucleus</location>
    </subcellularLocation>
</comment>
<dbReference type="Gene3D" id="3.30.160.60">
    <property type="entry name" value="Classic Zinc Finger"/>
    <property type="match status" value="1"/>
</dbReference>
<dbReference type="PROSITE" id="PS00028">
    <property type="entry name" value="ZINC_FINGER_C2H2_1"/>
    <property type="match status" value="2"/>
</dbReference>
<keyword evidence="5" id="KW-0862">Zinc</keyword>
<dbReference type="InterPro" id="IPR007219">
    <property type="entry name" value="XnlR_reg_dom"/>
</dbReference>
<evidence type="ECO:0000313" key="10">
    <source>
        <dbReference type="Proteomes" id="UP000000709"/>
    </source>
</evidence>
<dbReference type="SUPFAM" id="SSF57667">
    <property type="entry name" value="beta-beta-alpha zinc fingers"/>
    <property type="match status" value="1"/>
</dbReference>
<dbReference type="GO" id="GO:0008270">
    <property type="term" value="F:zinc ion binding"/>
    <property type="evidence" value="ECO:0007669"/>
    <property type="project" value="UniProtKB-KW"/>
</dbReference>
<dbReference type="PROSITE" id="PS50157">
    <property type="entry name" value="ZINC_FINGER_C2H2_2"/>
    <property type="match status" value="2"/>
</dbReference>
<feature type="domain" description="C2H2-type" evidence="8">
    <location>
        <begin position="32"/>
        <end position="56"/>
    </location>
</feature>
<evidence type="ECO:0000256" key="7">
    <source>
        <dbReference type="PROSITE-ProRule" id="PRU00042"/>
    </source>
</evidence>
<dbReference type="GO" id="GO:0000978">
    <property type="term" value="F:RNA polymerase II cis-regulatory region sequence-specific DNA binding"/>
    <property type="evidence" value="ECO:0007669"/>
    <property type="project" value="InterPro"/>
</dbReference>
<dbReference type="GO" id="GO:0006351">
    <property type="term" value="P:DNA-templated transcription"/>
    <property type="evidence" value="ECO:0007669"/>
    <property type="project" value="InterPro"/>
</dbReference>
<dbReference type="CDD" id="cd12148">
    <property type="entry name" value="fungal_TF_MHR"/>
    <property type="match status" value="1"/>
</dbReference>
<reference evidence="9 10" key="1">
    <citation type="journal article" date="2011" name="Proc. Natl. Acad. Sci. U.S.A.">
        <title>Comparative genomics of xylose-fermenting fungi for enhanced biofuel production.</title>
        <authorList>
            <person name="Wohlbach D.J."/>
            <person name="Kuo A."/>
            <person name="Sato T.K."/>
            <person name="Potts K.M."/>
            <person name="Salamov A.A."/>
            <person name="LaButti K.M."/>
            <person name="Sun H."/>
            <person name="Clum A."/>
            <person name="Pangilinan J.L."/>
            <person name="Lindquist E.A."/>
            <person name="Lucas S."/>
            <person name="Lapidus A."/>
            <person name="Jin M."/>
            <person name="Gunawan C."/>
            <person name="Balan V."/>
            <person name="Dale B.E."/>
            <person name="Jeffries T.W."/>
            <person name="Zinkel R."/>
            <person name="Barry K.W."/>
            <person name="Grigoriev I.V."/>
            <person name="Gasch A.P."/>
        </authorList>
    </citation>
    <scope>NUCLEOTIDE SEQUENCE [LARGE SCALE GENOMIC DNA]</scope>
    <source>
        <strain evidence="10">NRRL Y-27907 / 11-Y1</strain>
    </source>
</reference>
<dbReference type="InterPro" id="IPR036236">
    <property type="entry name" value="Znf_C2H2_sf"/>
</dbReference>
<evidence type="ECO:0000256" key="4">
    <source>
        <dbReference type="ARBA" id="ARBA00022771"/>
    </source>
</evidence>
<name>G3AMQ3_SPAPN</name>
<dbReference type="SMART" id="SM00355">
    <property type="entry name" value="ZnF_C2H2"/>
    <property type="match status" value="2"/>
</dbReference>
<evidence type="ECO:0000259" key="8">
    <source>
        <dbReference type="PROSITE" id="PS50157"/>
    </source>
</evidence>
<dbReference type="GeneID" id="18870902"/>
<evidence type="ECO:0000313" key="9">
    <source>
        <dbReference type="EMBL" id="EGW33497.1"/>
    </source>
</evidence>
<dbReference type="HOGENOM" id="CLU_014675_0_0_1"/>
<dbReference type="InterPro" id="IPR051059">
    <property type="entry name" value="VerF-like"/>
</dbReference>
<feature type="domain" description="C2H2-type" evidence="8">
    <location>
        <begin position="4"/>
        <end position="31"/>
    </location>
</feature>
<organism evidence="10">
    <name type="scientific">Spathaspora passalidarum (strain NRRL Y-27907 / 11-Y1)</name>
    <dbReference type="NCBI Taxonomy" id="619300"/>
    <lineage>
        <taxon>Eukaryota</taxon>
        <taxon>Fungi</taxon>
        <taxon>Dikarya</taxon>
        <taxon>Ascomycota</taxon>
        <taxon>Saccharomycotina</taxon>
        <taxon>Pichiomycetes</taxon>
        <taxon>Debaryomycetaceae</taxon>
        <taxon>Spathaspora</taxon>
    </lineage>
</organism>
<dbReference type="eggNOG" id="KOG1721">
    <property type="taxonomic scope" value="Eukaryota"/>
</dbReference>
<dbReference type="InterPro" id="IPR013087">
    <property type="entry name" value="Znf_C2H2_type"/>
</dbReference>
<dbReference type="RefSeq" id="XP_007375012.1">
    <property type="nucleotide sequence ID" value="XM_007374950.1"/>
</dbReference>
<evidence type="ECO:0000256" key="2">
    <source>
        <dbReference type="ARBA" id="ARBA00022723"/>
    </source>
</evidence>
<dbReference type="GO" id="GO:0000981">
    <property type="term" value="F:DNA-binding transcription factor activity, RNA polymerase II-specific"/>
    <property type="evidence" value="ECO:0007669"/>
    <property type="project" value="InterPro"/>
</dbReference>
<dbReference type="PANTHER" id="PTHR40626:SF11">
    <property type="entry name" value="ZINC FINGER PROTEIN YPR022C"/>
    <property type="match status" value="1"/>
</dbReference>
<dbReference type="GO" id="GO:0000785">
    <property type="term" value="C:chromatin"/>
    <property type="evidence" value="ECO:0007669"/>
    <property type="project" value="TreeGrafter"/>
</dbReference>
<dbReference type="OMA" id="TINTFSH"/>
<dbReference type="GO" id="GO:0005634">
    <property type="term" value="C:nucleus"/>
    <property type="evidence" value="ECO:0007669"/>
    <property type="project" value="UniProtKB-SubCell"/>
</dbReference>
<keyword evidence="2" id="KW-0479">Metal-binding</keyword>
<dbReference type="OrthoDB" id="1405595at2759"/>
<sequence>MSAFICSTCYKGFTRKEYLYRHEKNHQNIRPFVCKECNLTFTRSDLFSKHCKSKSHRRRWIEHINPANSSPEENPQYTQPKAIIPLIAGPSATTNTPPPMHDHSINLYWFFNDVSPMDNMYWLFSDLASNNEELFRSPAGIPNDIPTSMYQNLYNEDTNSAFNNNKISMTEETRSKIILLFPLDPLQQTSLKRFEEYLDLYWFNFAQTFPIIHQATFDPNTINIYLLVSIIVIGMAHSLDKIEYETSIALNKKFRRVIYDVIEERTELPLPLIQALLLHNFCAKNFADSQLCKIAQIDHGANIMYMKFSGLFENLTEPVVNKDATGDALSNQWREWIHYESCKRAVFFEFICDTQHAIFSKLELLTAFDIKLELPCTDEVWNCTDPFKFINEYQKQPKGLLSHPRIPHESNGASNGKPIPEGEHIESLHSDQTVHVSTWPTFLWSLKSMMHSKQDMEYSLDCYSLFSRYIILHGLVRICYDMRGQNLFDLGIVSNQKLSEYFSRLEKGFLKWKDYFDLHVKLYEEQVKSKGEGQTNSSNLILTLNDYGPTNASWANVSFYYTGLFCLYGDIPAIKKFALEYKSFTSDKVQGLKEIEHDRNDVMIDQWAKSIYGRVALVEACMFLRLVHNNEETINTFSHVPSTAHMAALIIWCREMKRERAYTSENCNYFLPNGDIDYELSRRDAAEYISSILNKEMRKEDNQSEGQMSTLSVVCYVLHLLRNCKWSYCVELVEQMEHVVSTYPI</sequence>
<evidence type="ECO:0000256" key="6">
    <source>
        <dbReference type="ARBA" id="ARBA00023242"/>
    </source>
</evidence>
<proteinExistence type="predicted"/>
<keyword evidence="3" id="KW-0677">Repeat</keyword>
<dbReference type="Pfam" id="PF04082">
    <property type="entry name" value="Fungal_trans"/>
    <property type="match status" value="1"/>
</dbReference>
<dbReference type="PANTHER" id="PTHR40626">
    <property type="entry name" value="MIP31509P"/>
    <property type="match status" value="1"/>
</dbReference>